<proteinExistence type="inferred from homology"/>
<dbReference type="GeneID" id="106816184"/>
<evidence type="ECO:0000256" key="12">
    <source>
        <dbReference type="RuleBase" id="RU000679"/>
    </source>
</evidence>
<keyword evidence="13" id="KW-1185">Reference proteome</keyword>
<dbReference type="InterPro" id="IPR001873">
    <property type="entry name" value="ENaC"/>
</dbReference>
<evidence type="ECO:0000256" key="10">
    <source>
        <dbReference type="ARBA" id="ARBA00023201"/>
    </source>
</evidence>
<dbReference type="Proteomes" id="UP000695022">
    <property type="component" value="Unplaced"/>
</dbReference>
<evidence type="ECO:0000256" key="6">
    <source>
        <dbReference type="ARBA" id="ARBA00022989"/>
    </source>
</evidence>
<keyword evidence="10 12" id="KW-0739">Sodium transport</keyword>
<evidence type="ECO:0000313" key="14">
    <source>
        <dbReference type="RefSeq" id="XP_014676231.1"/>
    </source>
</evidence>
<keyword evidence="9" id="KW-0472">Membrane</keyword>
<dbReference type="Pfam" id="PF00858">
    <property type="entry name" value="ASC"/>
    <property type="match status" value="1"/>
</dbReference>
<dbReference type="RefSeq" id="XP_014676231.1">
    <property type="nucleotide sequence ID" value="XM_014820745.1"/>
</dbReference>
<keyword evidence="8 12" id="KW-0406">Ion transport</keyword>
<keyword evidence="4 12" id="KW-0894">Sodium channel</keyword>
<sequence length="235" mass="26780">MASLKLTIKNDKFPGRHPDLLGMSYKFYENEFLAPKWIAIMSIELSDHIVAAKTLSYREASSLPIPWLLNLHPCTNSTVENSLVVNVAPGFRTTIGLTYRRVYMKGTPTAPKCESPREQSLKRYLNATSSYNKAGCMHTAHLTRAEKKCKCVMKASETLFDDREECSILTYFTCFLPYLQEFKLSHDTIDPGCPDDCIVDTYEYQMSSHVAPSVRWSKVLNRSLAESRLEVIFSR</sequence>
<name>A0ABM1EVL0_PRICU</name>
<dbReference type="Gene3D" id="1.10.287.820">
    <property type="entry name" value="Acid-sensing ion channel domain"/>
    <property type="match status" value="1"/>
</dbReference>
<keyword evidence="3 12" id="KW-0813">Transport</keyword>
<evidence type="ECO:0000256" key="8">
    <source>
        <dbReference type="ARBA" id="ARBA00023065"/>
    </source>
</evidence>
<comment type="subcellular location">
    <subcellularLocation>
        <location evidence="1">Membrane</location>
        <topology evidence="1">Multi-pass membrane protein</topology>
    </subcellularLocation>
</comment>
<keyword evidence="11 12" id="KW-0407">Ion channel</keyword>
<evidence type="ECO:0000256" key="2">
    <source>
        <dbReference type="ARBA" id="ARBA00007193"/>
    </source>
</evidence>
<keyword evidence="6" id="KW-1133">Transmembrane helix</keyword>
<organism evidence="13 14">
    <name type="scientific">Priapulus caudatus</name>
    <name type="common">Priapulid worm</name>
    <dbReference type="NCBI Taxonomy" id="37621"/>
    <lineage>
        <taxon>Eukaryota</taxon>
        <taxon>Metazoa</taxon>
        <taxon>Ecdysozoa</taxon>
        <taxon>Scalidophora</taxon>
        <taxon>Priapulida</taxon>
        <taxon>Priapulimorpha</taxon>
        <taxon>Priapulimorphida</taxon>
        <taxon>Priapulidae</taxon>
        <taxon>Priapulus</taxon>
    </lineage>
</organism>
<reference evidence="14" key="1">
    <citation type="submission" date="2025-08" db="UniProtKB">
        <authorList>
            <consortium name="RefSeq"/>
        </authorList>
    </citation>
    <scope>IDENTIFICATION</scope>
</reference>
<evidence type="ECO:0000256" key="1">
    <source>
        <dbReference type="ARBA" id="ARBA00004141"/>
    </source>
</evidence>
<protein>
    <submittedName>
        <fullName evidence="14">Uncharacterized protein LOC106816184</fullName>
    </submittedName>
</protein>
<evidence type="ECO:0000313" key="13">
    <source>
        <dbReference type="Proteomes" id="UP000695022"/>
    </source>
</evidence>
<evidence type="ECO:0000256" key="9">
    <source>
        <dbReference type="ARBA" id="ARBA00023136"/>
    </source>
</evidence>
<evidence type="ECO:0000256" key="5">
    <source>
        <dbReference type="ARBA" id="ARBA00022692"/>
    </source>
</evidence>
<keyword evidence="5 12" id="KW-0812">Transmembrane</keyword>
<keyword evidence="7" id="KW-0915">Sodium</keyword>
<gene>
    <name evidence="14" type="primary">LOC106816184</name>
</gene>
<evidence type="ECO:0000256" key="11">
    <source>
        <dbReference type="ARBA" id="ARBA00023303"/>
    </source>
</evidence>
<evidence type="ECO:0000256" key="4">
    <source>
        <dbReference type="ARBA" id="ARBA00022461"/>
    </source>
</evidence>
<comment type="similarity">
    <text evidence="2 12">Belongs to the amiloride-sensitive sodium channel (TC 1.A.6) family.</text>
</comment>
<evidence type="ECO:0000256" key="7">
    <source>
        <dbReference type="ARBA" id="ARBA00023053"/>
    </source>
</evidence>
<evidence type="ECO:0000256" key="3">
    <source>
        <dbReference type="ARBA" id="ARBA00022448"/>
    </source>
</evidence>
<accession>A0ABM1EVL0</accession>